<accession>V9FLG4</accession>
<dbReference type="EMBL" id="ANIZ01000879">
    <property type="protein sequence ID" value="ETI51891.1"/>
    <property type="molecule type" value="Genomic_DNA"/>
</dbReference>
<evidence type="ECO:0000313" key="3">
    <source>
        <dbReference type="Proteomes" id="UP000018721"/>
    </source>
</evidence>
<proteinExistence type="predicted"/>
<protein>
    <submittedName>
        <fullName evidence="2">Uncharacterized protein</fullName>
    </submittedName>
</protein>
<sequence length="86" mass="9460">MSRTISTPAPTERPAAQSTLGQLATAGLANASEFTRAAGSSVPRPLVNRHRASTGSGDEDIMELMRMQLLQSHVDERTQREERRLR</sequence>
<evidence type="ECO:0000313" key="2">
    <source>
        <dbReference type="EMBL" id="ETI51891.1"/>
    </source>
</evidence>
<reference evidence="2 3" key="1">
    <citation type="submission" date="2013-11" db="EMBL/GenBank/DDBJ databases">
        <title>The Genome Sequence of Phytophthora parasitica P1569.</title>
        <authorList>
            <consortium name="The Broad Institute Genomics Platform"/>
            <person name="Russ C."/>
            <person name="Tyler B."/>
            <person name="Panabieres F."/>
            <person name="Shan W."/>
            <person name="Tripathy S."/>
            <person name="Grunwald N."/>
            <person name="Machado M."/>
            <person name="Johnson C.S."/>
            <person name="Arredondo F."/>
            <person name="Hong C."/>
            <person name="Coffey M."/>
            <person name="Young S.K."/>
            <person name="Zeng Q."/>
            <person name="Gargeya S."/>
            <person name="Fitzgerald M."/>
            <person name="Abouelleil A."/>
            <person name="Alvarado L."/>
            <person name="Chapman S.B."/>
            <person name="Gainer-Dewar J."/>
            <person name="Goldberg J."/>
            <person name="Griggs A."/>
            <person name="Gujja S."/>
            <person name="Hansen M."/>
            <person name="Howarth C."/>
            <person name="Imamovic A."/>
            <person name="Ireland A."/>
            <person name="Larimer J."/>
            <person name="McCowan C."/>
            <person name="Murphy C."/>
            <person name="Pearson M."/>
            <person name="Poon T.W."/>
            <person name="Priest M."/>
            <person name="Roberts A."/>
            <person name="Saif S."/>
            <person name="Shea T."/>
            <person name="Sykes S."/>
            <person name="Wortman J."/>
            <person name="Nusbaum C."/>
            <person name="Birren B."/>
        </authorList>
    </citation>
    <scope>NUCLEOTIDE SEQUENCE [LARGE SCALE GENOMIC DNA]</scope>
    <source>
        <strain evidence="2 3">P1569</strain>
    </source>
</reference>
<comment type="caution">
    <text evidence="2">The sequence shown here is derived from an EMBL/GenBank/DDBJ whole genome shotgun (WGS) entry which is preliminary data.</text>
</comment>
<feature type="region of interest" description="Disordered" evidence="1">
    <location>
        <begin position="36"/>
        <end position="60"/>
    </location>
</feature>
<gene>
    <name evidence="2" type="ORF">F443_04853</name>
</gene>
<dbReference type="HOGENOM" id="CLU_2502859_0_0_1"/>
<dbReference type="AlphaFoldDB" id="V9FLG4"/>
<dbReference type="Proteomes" id="UP000018721">
    <property type="component" value="Unassembled WGS sequence"/>
</dbReference>
<keyword evidence="3" id="KW-1185">Reference proteome</keyword>
<evidence type="ECO:0000256" key="1">
    <source>
        <dbReference type="SAM" id="MobiDB-lite"/>
    </source>
</evidence>
<organism evidence="2 3">
    <name type="scientific">Phytophthora nicotianae P1569</name>
    <dbReference type="NCBI Taxonomy" id="1317065"/>
    <lineage>
        <taxon>Eukaryota</taxon>
        <taxon>Sar</taxon>
        <taxon>Stramenopiles</taxon>
        <taxon>Oomycota</taxon>
        <taxon>Peronosporomycetes</taxon>
        <taxon>Peronosporales</taxon>
        <taxon>Peronosporaceae</taxon>
        <taxon>Phytophthora</taxon>
    </lineage>
</organism>
<name>V9FLG4_PHYNI</name>